<protein>
    <submittedName>
        <fullName evidence="2">Uncharacterized protein</fullName>
    </submittedName>
</protein>
<dbReference type="AlphaFoldDB" id="A0A0Q9WW08"/>
<dbReference type="InParanoid" id="A0A0Q9WW08"/>
<sequence>MISRGLFSMGLRSLRLLKPEPQLVQLAVTRHMKDIYDKGKGDEKMHVNKLQMEQLDKLRKKKIEELTAEIEAIKQEINDLVKERTSDYQERKKELEQKIQEIIQIINDIMKILGGKKR</sequence>
<name>A0A0Q9WW08_DROWI</name>
<keyword evidence="3" id="KW-1185">Reference proteome</keyword>
<reference evidence="2 3" key="1">
    <citation type="journal article" date="2007" name="Nature">
        <title>Evolution of genes and genomes on the Drosophila phylogeny.</title>
        <authorList>
            <consortium name="Drosophila 12 Genomes Consortium"/>
            <person name="Clark A.G."/>
            <person name="Eisen M.B."/>
            <person name="Smith D.R."/>
            <person name="Bergman C.M."/>
            <person name="Oliver B."/>
            <person name="Markow T.A."/>
            <person name="Kaufman T.C."/>
            <person name="Kellis M."/>
            <person name="Gelbart W."/>
            <person name="Iyer V.N."/>
            <person name="Pollard D.A."/>
            <person name="Sackton T.B."/>
            <person name="Larracuente A.M."/>
            <person name="Singh N.D."/>
            <person name="Abad J.P."/>
            <person name="Abt D.N."/>
            <person name="Adryan B."/>
            <person name="Aguade M."/>
            <person name="Akashi H."/>
            <person name="Anderson W.W."/>
            <person name="Aquadro C.F."/>
            <person name="Ardell D.H."/>
            <person name="Arguello R."/>
            <person name="Artieri C.G."/>
            <person name="Barbash D.A."/>
            <person name="Barker D."/>
            <person name="Barsanti P."/>
            <person name="Batterham P."/>
            <person name="Batzoglou S."/>
            <person name="Begun D."/>
            <person name="Bhutkar A."/>
            <person name="Blanco E."/>
            <person name="Bosak S.A."/>
            <person name="Bradley R.K."/>
            <person name="Brand A.D."/>
            <person name="Brent M.R."/>
            <person name="Brooks A.N."/>
            <person name="Brown R.H."/>
            <person name="Butlin R.K."/>
            <person name="Caggese C."/>
            <person name="Calvi B.R."/>
            <person name="Bernardo de Carvalho A."/>
            <person name="Caspi A."/>
            <person name="Castrezana S."/>
            <person name="Celniker S.E."/>
            <person name="Chang J.L."/>
            <person name="Chapple C."/>
            <person name="Chatterji S."/>
            <person name="Chinwalla A."/>
            <person name="Civetta A."/>
            <person name="Clifton S.W."/>
            <person name="Comeron J.M."/>
            <person name="Costello J.C."/>
            <person name="Coyne J.A."/>
            <person name="Daub J."/>
            <person name="David R.G."/>
            <person name="Delcher A.L."/>
            <person name="Delehaunty K."/>
            <person name="Do C.B."/>
            <person name="Ebling H."/>
            <person name="Edwards K."/>
            <person name="Eickbush T."/>
            <person name="Evans J.D."/>
            <person name="Filipski A."/>
            <person name="Findeiss S."/>
            <person name="Freyhult E."/>
            <person name="Fulton L."/>
            <person name="Fulton R."/>
            <person name="Garcia A.C."/>
            <person name="Gardiner A."/>
            <person name="Garfield D.A."/>
            <person name="Garvin B.E."/>
            <person name="Gibson G."/>
            <person name="Gilbert D."/>
            <person name="Gnerre S."/>
            <person name="Godfrey J."/>
            <person name="Good R."/>
            <person name="Gotea V."/>
            <person name="Gravely B."/>
            <person name="Greenberg A.J."/>
            <person name="Griffiths-Jones S."/>
            <person name="Gross S."/>
            <person name="Guigo R."/>
            <person name="Gustafson E.A."/>
            <person name="Haerty W."/>
            <person name="Hahn M.W."/>
            <person name="Halligan D.L."/>
            <person name="Halpern A.L."/>
            <person name="Halter G.M."/>
            <person name="Han M.V."/>
            <person name="Heger A."/>
            <person name="Hillier L."/>
            <person name="Hinrichs A.S."/>
            <person name="Holmes I."/>
            <person name="Hoskins R.A."/>
            <person name="Hubisz M.J."/>
            <person name="Hultmark D."/>
            <person name="Huntley M.A."/>
            <person name="Jaffe D.B."/>
            <person name="Jagadeeshan S."/>
            <person name="Jeck W.R."/>
            <person name="Johnson J."/>
            <person name="Jones C.D."/>
            <person name="Jordan W.C."/>
            <person name="Karpen G.H."/>
            <person name="Kataoka E."/>
            <person name="Keightley P.D."/>
            <person name="Kheradpour P."/>
            <person name="Kirkness E.F."/>
            <person name="Koerich L.B."/>
            <person name="Kristiansen K."/>
            <person name="Kudrna D."/>
            <person name="Kulathinal R.J."/>
            <person name="Kumar S."/>
            <person name="Kwok R."/>
            <person name="Lander E."/>
            <person name="Langley C.H."/>
            <person name="Lapoint R."/>
            <person name="Lazzaro B.P."/>
            <person name="Lee S.J."/>
            <person name="Levesque L."/>
            <person name="Li R."/>
            <person name="Lin C.F."/>
            <person name="Lin M.F."/>
            <person name="Lindblad-Toh K."/>
            <person name="Llopart A."/>
            <person name="Long M."/>
            <person name="Low L."/>
            <person name="Lozovsky E."/>
            <person name="Lu J."/>
            <person name="Luo M."/>
            <person name="Machado C.A."/>
            <person name="Makalowski W."/>
            <person name="Marzo M."/>
            <person name="Matsuda M."/>
            <person name="Matzkin L."/>
            <person name="McAllister B."/>
            <person name="McBride C.S."/>
            <person name="McKernan B."/>
            <person name="McKernan K."/>
            <person name="Mendez-Lago M."/>
            <person name="Minx P."/>
            <person name="Mollenhauer M.U."/>
            <person name="Montooth K."/>
            <person name="Mount S.M."/>
            <person name="Mu X."/>
            <person name="Myers E."/>
            <person name="Negre B."/>
            <person name="Newfeld S."/>
            <person name="Nielsen R."/>
            <person name="Noor M.A."/>
            <person name="O'Grady P."/>
            <person name="Pachter L."/>
            <person name="Papaceit M."/>
            <person name="Parisi M.J."/>
            <person name="Parisi M."/>
            <person name="Parts L."/>
            <person name="Pedersen J.S."/>
            <person name="Pesole G."/>
            <person name="Phillippy A.M."/>
            <person name="Ponting C.P."/>
            <person name="Pop M."/>
            <person name="Porcelli D."/>
            <person name="Powell J.R."/>
            <person name="Prohaska S."/>
            <person name="Pruitt K."/>
            <person name="Puig M."/>
            <person name="Quesneville H."/>
            <person name="Ram K.R."/>
            <person name="Rand D."/>
            <person name="Rasmussen M.D."/>
            <person name="Reed L.K."/>
            <person name="Reenan R."/>
            <person name="Reily A."/>
            <person name="Remington K.A."/>
            <person name="Rieger T.T."/>
            <person name="Ritchie M.G."/>
            <person name="Robin C."/>
            <person name="Rogers Y.H."/>
            <person name="Rohde C."/>
            <person name="Rozas J."/>
            <person name="Rubenfield M.J."/>
            <person name="Ruiz A."/>
            <person name="Russo S."/>
            <person name="Salzberg S.L."/>
            <person name="Sanchez-Gracia A."/>
            <person name="Saranga D.J."/>
            <person name="Sato H."/>
            <person name="Schaeffer S.W."/>
            <person name="Schatz M.C."/>
            <person name="Schlenke T."/>
            <person name="Schwartz R."/>
            <person name="Segarra C."/>
            <person name="Singh R.S."/>
            <person name="Sirot L."/>
            <person name="Sirota M."/>
            <person name="Sisneros N.B."/>
            <person name="Smith C.D."/>
            <person name="Smith T.F."/>
            <person name="Spieth J."/>
            <person name="Stage D.E."/>
            <person name="Stark A."/>
            <person name="Stephan W."/>
            <person name="Strausberg R.L."/>
            <person name="Strempel S."/>
            <person name="Sturgill D."/>
            <person name="Sutton G."/>
            <person name="Sutton G.G."/>
            <person name="Tao W."/>
            <person name="Teichmann S."/>
            <person name="Tobari Y.N."/>
            <person name="Tomimura Y."/>
            <person name="Tsolas J.M."/>
            <person name="Valente V.L."/>
            <person name="Venter E."/>
            <person name="Venter J.C."/>
            <person name="Vicario S."/>
            <person name="Vieira F.G."/>
            <person name="Vilella A.J."/>
            <person name="Villasante A."/>
            <person name="Walenz B."/>
            <person name="Wang J."/>
            <person name="Wasserman M."/>
            <person name="Watts T."/>
            <person name="Wilson D."/>
            <person name="Wilson R.K."/>
            <person name="Wing R.A."/>
            <person name="Wolfner M.F."/>
            <person name="Wong A."/>
            <person name="Wong G.K."/>
            <person name="Wu C.I."/>
            <person name="Wu G."/>
            <person name="Yamamoto D."/>
            <person name="Yang H.P."/>
            <person name="Yang S.P."/>
            <person name="Yorke J.A."/>
            <person name="Yoshida K."/>
            <person name="Zdobnov E."/>
            <person name="Zhang P."/>
            <person name="Zhang Y."/>
            <person name="Zimin A.V."/>
            <person name="Baldwin J."/>
            <person name="Abdouelleil A."/>
            <person name="Abdulkadir J."/>
            <person name="Abebe A."/>
            <person name="Abera B."/>
            <person name="Abreu J."/>
            <person name="Acer S.C."/>
            <person name="Aftuck L."/>
            <person name="Alexander A."/>
            <person name="An P."/>
            <person name="Anderson E."/>
            <person name="Anderson S."/>
            <person name="Arachi H."/>
            <person name="Azer M."/>
            <person name="Bachantsang P."/>
            <person name="Barry A."/>
            <person name="Bayul T."/>
            <person name="Berlin A."/>
            <person name="Bessette D."/>
            <person name="Bloom T."/>
            <person name="Blye J."/>
            <person name="Boguslavskiy L."/>
            <person name="Bonnet C."/>
            <person name="Boukhgalter B."/>
            <person name="Bourzgui I."/>
            <person name="Brown A."/>
            <person name="Cahill P."/>
            <person name="Channer S."/>
            <person name="Cheshatsang Y."/>
            <person name="Chuda L."/>
            <person name="Citroen M."/>
            <person name="Collymore A."/>
            <person name="Cooke P."/>
            <person name="Costello M."/>
            <person name="D'Aco K."/>
            <person name="Daza R."/>
            <person name="De Haan G."/>
            <person name="DeGray S."/>
            <person name="DeMaso C."/>
            <person name="Dhargay N."/>
            <person name="Dooley K."/>
            <person name="Dooley E."/>
            <person name="Doricent M."/>
            <person name="Dorje P."/>
            <person name="Dorjee K."/>
            <person name="Dupes A."/>
            <person name="Elong R."/>
            <person name="Falk J."/>
            <person name="Farina A."/>
            <person name="Faro S."/>
            <person name="Ferguson D."/>
            <person name="Fisher S."/>
            <person name="Foley C.D."/>
            <person name="Franke A."/>
            <person name="Friedrich D."/>
            <person name="Gadbois L."/>
            <person name="Gearin G."/>
            <person name="Gearin C.R."/>
            <person name="Giannoukos G."/>
            <person name="Goode T."/>
            <person name="Graham J."/>
            <person name="Grandbois E."/>
            <person name="Grewal S."/>
            <person name="Gyaltsen K."/>
            <person name="Hafez N."/>
            <person name="Hagos B."/>
            <person name="Hall J."/>
            <person name="Henson C."/>
            <person name="Hollinger A."/>
            <person name="Honan T."/>
            <person name="Huard M.D."/>
            <person name="Hughes L."/>
            <person name="Hurhula B."/>
            <person name="Husby M.E."/>
            <person name="Kamat A."/>
            <person name="Kanga B."/>
            <person name="Kashin S."/>
            <person name="Khazanovich D."/>
            <person name="Kisner P."/>
            <person name="Lance K."/>
            <person name="Lara M."/>
            <person name="Lee W."/>
            <person name="Lennon N."/>
            <person name="Letendre F."/>
            <person name="LeVine R."/>
            <person name="Lipovsky A."/>
            <person name="Liu X."/>
            <person name="Liu J."/>
            <person name="Liu S."/>
            <person name="Lokyitsang T."/>
            <person name="Lokyitsang Y."/>
            <person name="Lubonja R."/>
            <person name="Lui A."/>
            <person name="MacDonald P."/>
            <person name="Magnisalis V."/>
            <person name="Maru K."/>
            <person name="Matthews C."/>
            <person name="McCusker W."/>
            <person name="McDonough S."/>
            <person name="Mehta T."/>
            <person name="Meldrim J."/>
            <person name="Meneus L."/>
            <person name="Mihai O."/>
            <person name="Mihalev A."/>
            <person name="Mihova T."/>
            <person name="Mittelman R."/>
            <person name="Mlenga V."/>
            <person name="Montmayeur A."/>
            <person name="Mulrain L."/>
            <person name="Navidi A."/>
            <person name="Naylor J."/>
            <person name="Negash T."/>
            <person name="Nguyen T."/>
            <person name="Nguyen N."/>
            <person name="Nicol R."/>
            <person name="Norbu C."/>
            <person name="Norbu N."/>
            <person name="Novod N."/>
            <person name="O'Neill B."/>
            <person name="Osman S."/>
            <person name="Markiewicz E."/>
            <person name="Oyono O.L."/>
            <person name="Patti C."/>
            <person name="Phunkhang P."/>
            <person name="Pierre F."/>
            <person name="Priest M."/>
            <person name="Raghuraman S."/>
            <person name="Rege F."/>
            <person name="Reyes R."/>
            <person name="Rise C."/>
            <person name="Rogov P."/>
            <person name="Ross K."/>
            <person name="Ryan E."/>
            <person name="Settipalli S."/>
            <person name="Shea T."/>
            <person name="Sherpa N."/>
            <person name="Shi L."/>
            <person name="Shih D."/>
            <person name="Sparrow T."/>
            <person name="Spaulding J."/>
            <person name="Stalker J."/>
            <person name="Stange-Thomann N."/>
            <person name="Stavropoulos S."/>
            <person name="Stone C."/>
            <person name="Strader C."/>
            <person name="Tesfaye S."/>
            <person name="Thomson T."/>
            <person name="Thoulutsang Y."/>
            <person name="Thoulutsang D."/>
            <person name="Topham K."/>
            <person name="Topping I."/>
            <person name="Tsamla T."/>
            <person name="Vassiliev H."/>
            <person name="Vo A."/>
            <person name="Wangchuk T."/>
            <person name="Wangdi T."/>
            <person name="Weiand M."/>
            <person name="Wilkinson J."/>
            <person name="Wilson A."/>
            <person name="Yadav S."/>
            <person name="Young G."/>
            <person name="Yu Q."/>
            <person name="Zembek L."/>
            <person name="Zhong D."/>
            <person name="Zimmer A."/>
            <person name="Zwirko Z."/>
            <person name="Jaffe D.B."/>
            <person name="Alvarez P."/>
            <person name="Brockman W."/>
            <person name="Butler J."/>
            <person name="Chin C."/>
            <person name="Gnerre S."/>
            <person name="Grabherr M."/>
            <person name="Kleber M."/>
            <person name="Mauceli E."/>
            <person name="MacCallum I."/>
        </authorList>
    </citation>
    <scope>NUCLEOTIDE SEQUENCE [LARGE SCALE GENOMIC DNA]</scope>
    <source>
        <strain evidence="3">Tucson 14030-0811.24</strain>
    </source>
</reference>
<evidence type="ECO:0000313" key="3">
    <source>
        <dbReference type="Proteomes" id="UP000007798"/>
    </source>
</evidence>
<organism evidence="2 3">
    <name type="scientific">Drosophila willistoni</name>
    <name type="common">Fruit fly</name>
    <dbReference type="NCBI Taxonomy" id="7260"/>
    <lineage>
        <taxon>Eukaryota</taxon>
        <taxon>Metazoa</taxon>
        <taxon>Ecdysozoa</taxon>
        <taxon>Arthropoda</taxon>
        <taxon>Hexapoda</taxon>
        <taxon>Insecta</taxon>
        <taxon>Pterygota</taxon>
        <taxon>Neoptera</taxon>
        <taxon>Endopterygota</taxon>
        <taxon>Diptera</taxon>
        <taxon>Brachycera</taxon>
        <taxon>Muscomorpha</taxon>
        <taxon>Ephydroidea</taxon>
        <taxon>Drosophilidae</taxon>
        <taxon>Drosophila</taxon>
        <taxon>Sophophora</taxon>
    </lineage>
</organism>
<dbReference type="EMBL" id="CH964282">
    <property type="protein sequence ID" value="KRG00303.1"/>
    <property type="molecule type" value="Genomic_DNA"/>
</dbReference>
<accession>A0A0Q9WW08</accession>
<gene>
    <name evidence="2" type="primary">Dwil\GK26837</name>
    <name evidence="2" type="ORF">Dwil_GK26837</name>
</gene>
<keyword evidence="1" id="KW-0175">Coiled coil</keyword>
<evidence type="ECO:0000256" key="1">
    <source>
        <dbReference type="SAM" id="Coils"/>
    </source>
</evidence>
<dbReference type="KEGG" id="dwi:26528839"/>
<feature type="coiled-coil region" evidence="1">
    <location>
        <begin position="63"/>
        <end position="112"/>
    </location>
</feature>
<dbReference type="Proteomes" id="UP000007798">
    <property type="component" value="Unassembled WGS sequence"/>
</dbReference>
<proteinExistence type="predicted"/>
<evidence type="ECO:0000313" key="2">
    <source>
        <dbReference type="EMBL" id="KRG00303.1"/>
    </source>
</evidence>